<evidence type="ECO:0000313" key="5">
    <source>
        <dbReference type="EMBL" id="GAO51015.1"/>
    </source>
</evidence>
<accession>A0A0E9NNL5</accession>
<feature type="region of interest" description="Disordered" evidence="2">
    <location>
        <begin position="1"/>
        <end position="50"/>
    </location>
</feature>
<reference evidence="5 6" key="3">
    <citation type="journal article" date="2015" name="Genome Announc.">
        <title>Draft Genome Sequence of the Archiascomycetous Yeast Saitoella complicata.</title>
        <authorList>
            <person name="Yamauchi K."/>
            <person name="Kondo S."/>
            <person name="Hamamoto M."/>
            <person name="Takahashi Y."/>
            <person name="Ogura Y."/>
            <person name="Hayashi T."/>
            <person name="Nishida H."/>
        </authorList>
    </citation>
    <scope>NUCLEOTIDE SEQUENCE [LARGE SCALE GENOMIC DNA]</scope>
    <source>
        <strain evidence="5 6">NRRL Y-17804</strain>
    </source>
</reference>
<keyword evidence="6" id="KW-1185">Reference proteome</keyword>
<feature type="coiled-coil region" evidence="1">
    <location>
        <begin position="452"/>
        <end position="479"/>
    </location>
</feature>
<evidence type="ECO:0000259" key="3">
    <source>
        <dbReference type="Pfam" id="PF15456"/>
    </source>
</evidence>
<evidence type="ECO:0000259" key="4">
    <source>
        <dbReference type="Pfam" id="PF25078"/>
    </source>
</evidence>
<dbReference type="EMBL" id="BACD03000040">
    <property type="protein sequence ID" value="GAO51015.1"/>
    <property type="molecule type" value="Genomic_DNA"/>
</dbReference>
<proteinExistence type="predicted"/>
<dbReference type="InterPro" id="IPR056703">
    <property type="entry name" value="DUF7801"/>
</dbReference>
<dbReference type="AlphaFoldDB" id="A0A0E9NNL5"/>
<dbReference type="PANTHER" id="PTHR23159:SF66">
    <property type="entry name" value="OS04G0158400 PROTEIN"/>
    <property type="match status" value="1"/>
</dbReference>
<dbReference type="InterPro" id="IPR029191">
    <property type="entry name" value="Uds1"/>
</dbReference>
<feature type="coiled-coil region" evidence="1">
    <location>
        <begin position="529"/>
        <end position="812"/>
    </location>
</feature>
<feature type="coiled-coil region" evidence="1">
    <location>
        <begin position="341"/>
        <end position="422"/>
    </location>
</feature>
<feature type="domain" description="DUF7801" evidence="4">
    <location>
        <begin position="856"/>
        <end position="960"/>
    </location>
</feature>
<evidence type="ECO:0000256" key="2">
    <source>
        <dbReference type="SAM" id="MobiDB-lite"/>
    </source>
</evidence>
<organism evidence="5 6">
    <name type="scientific">Saitoella complicata (strain BCRC 22490 / CBS 7301 / JCM 7358 / NBRC 10748 / NRRL Y-17804)</name>
    <dbReference type="NCBI Taxonomy" id="698492"/>
    <lineage>
        <taxon>Eukaryota</taxon>
        <taxon>Fungi</taxon>
        <taxon>Dikarya</taxon>
        <taxon>Ascomycota</taxon>
        <taxon>Taphrinomycotina</taxon>
        <taxon>Taphrinomycotina incertae sedis</taxon>
        <taxon>Saitoella</taxon>
    </lineage>
</organism>
<reference evidence="5 6" key="2">
    <citation type="journal article" date="2014" name="J. Gen. Appl. Microbiol.">
        <title>The early diverging ascomycetous budding yeast Saitoella complicata has three histone deacetylases belonging to the Clr6, Hos2, and Rpd3 lineages.</title>
        <authorList>
            <person name="Nishida H."/>
            <person name="Matsumoto T."/>
            <person name="Kondo S."/>
            <person name="Hamamoto M."/>
            <person name="Yoshikawa H."/>
        </authorList>
    </citation>
    <scope>NUCLEOTIDE SEQUENCE [LARGE SCALE GENOMIC DNA]</scope>
    <source>
        <strain evidence="5 6">NRRL Y-17804</strain>
    </source>
</reference>
<dbReference type="Pfam" id="PF15456">
    <property type="entry name" value="Uds1"/>
    <property type="match status" value="1"/>
</dbReference>
<comment type="caution">
    <text evidence="5">The sequence shown here is derived from an EMBL/GenBank/DDBJ whole genome shotgun (WGS) entry which is preliminary data.</text>
</comment>
<evidence type="ECO:0000256" key="1">
    <source>
        <dbReference type="SAM" id="Coils"/>
    </source>
</evidence>
<keyword evidence="1" id="KW-0175">Coiled coil</keyword>
<dbReference type="Pfam" id="PF25078">
    <property type="entry name" value="DUF7801"/>
    <property type="match status" value="1"/>
</dbReference>
<protein>
    <submittedName>
        <fullName evidence="5">Uncharacterized protein</fullName>
    </submittedName>
</protein>
<evidence type="ECO:0000313" key="6">
    <source>
        <dbReference type="Proteomes" id="UP000033140"/>
    </source>
</evidence>
<dbReference type="PANTHER" id="PTHR23159">
    <property type="entry name" value="CENTROSOMAL PROTEIN 2"/>
    <property type="match status" value="1"/>
</dbReference>
<feature type="region of interest" description="Disordered" evidence="2">
    <location>
        <begin position="960"/>
        <end position="985"/>
    </location>
</feature>
<dbReference type="STRING" id="698492.A0A0E9NNL5"/>
<name>A0A0E9NNL5_SAICN</name>
<feature type="domain" description="Up-regulated during septation protein 1" evidence="3">
    <location>
        <begin position="45"/>
        <end position="139"/>
    </location>
</feature>
<reference evidence="5 6" key="1">
    <citation type="journal article" date="2011" name="J. Gen. Appl. Microbiol.">
        <title>Draft genome sequencing of the enigmatic yeast Saitoella complicata.</title>
        <authorList>
            <person name="Nishida H."/>
            <person name="Hamamoto M."/>
            <person name="Sugiyama J."/>
        </authorList>
    </citation>
    <scope>NUCLEOTIDE SEQUENCE [LARGE SCALE GENOMIC DNA]</scope>
    <source>
        <strain evidence="5 6">NRRL Y-17804</strain>
    </source>
</reference>
<sequence length="1035" mass="117306">MRSRVVAPAFVLQHKGPNERPCTPVTEARNPSGRPPHHRMSPGAASKQSMTTDCISSQDAEELRKEHAYIAARIESLARKMQLETKICEAAVSLSRLHVNSQTSIQAEEQLTSANHRVNEIASEILVLSKRSADMQKKLEVYHDLGLDVQPYGNGKNRFSAVFPGGAAAGRAREWVEDMDDFSEPSFYRPTLTLDPEAFPVEISRFSLSLDTPALSASSPTTTAPPLSADVFQAEARLRATNQTLKTWLKELRTEERDRRSFSYDGEEVLNGEHSKETSIIDLVTRVENHILELRESYDHRSVTQLNEAENMLCKLWEFLPATGGGDDELDTSFDAFGLRLQSMITLQEQLQVELNQAEAKAKESEEEREWVMKNVQQNHESEILGLKDELERLRKANEEEKEEMRKQMEELTAQHETQRTALVEEHMAGVEKMRDEHATALERVLKERDDVSALEGEHHQLRSEHEDVKSELSSLQALYKQVAGDHDTLQSTHSGISAQLQSLLSEHEQLKHNFGNLEFEHASRSAELEKLMSTHTAATSELEQAQKTIDEMVEREGQRAAAITAAKEIEISLRKQVDNLQQTIRAMEDERSADEQEIRFKLKEAEAELAEAQTEIAALKEELVESAKVEKELLQTEEQLEQVRSELAERETRLEAVGAQLAATQAKAAKTEADYNRLRDAKAALDKEVAELIEFNNDAERMLHEMRARAGHAEDRVAAVEVDLARMEMEKKKADDHLADAEETFTKLQRERADAEERVKATEQHAKEEVEGAEGRVRQIESLMNGLRIELEELRSIMITQEAKMKKEHEEKIMMTEQQHKLAEDGLREKLSRSEGEWKAMEGEMRGELERLRGMEREVQSLRTSNVALLDEIRILKDRAVPDGELDGHGDGNEPVLRQQCHDLQRELDGMLGDYERLTRSHLAFESERAQLDKTIDGLHKQVDTLSAQLADAKVALLGRRPQTPSSAGSGLSGGDSRELREGVSTSTLRLEFRNMVREMREVHRADLGKEREERRALELRVRTLQDKLGVGKI</sequence>
<gene>
    <name evidence="5" type="ORF">G7K_5127-t1</name>
</gene>
<dbReference type="Gene3D" id="1.10.287.1490">
    <property type="match status" value="1"/>
</dbReference>
<dbReference type="Proteomes" id="UP000033140">
    <property type="component" value="Unassembled WGS sequence"/>
</dbReference>